<keyword evidence="15" id="KW-1185">Reference proteome</keyword>
<evidence type="ECO:0000259" key="12">
    <source>
        <dbReference type="Pfam" id="PF03828"/>
    </source>
</evidence>
<dbReference type="GO" id="GO:0031123">
    <property type="term" value="P:RNA 3'-end processing"/>
    <property type="evidence" value="ECO:0007669"/>
    <property type="project" value="TreeGrafter"/>
</dbReference>
<dbReference type="SUPFAM" id="SSF81631">
    <property type="entry name" value="PAP/OAS1 substrate-binding domain"/>
    <property type="match status" value="1"/>
</dbReference>
<dbReference type="PANTHER" id="PTHR12271">
    <property type="entry name" value="POLY A POLYMERASE CID PAP -RELATED"/>
    <property type="match status" value="1"/>
</dbReference>
<dbReference type="InterPro" id="IPR043519">
    <property type="entry name" value="NT_sf"/>
</dbReference>
<name>A0AAD3P674_NEPGR</name>
<feature type="region of interest" description="Disordered" evidence="11">
    <location>
        <begin position="1"/>
        <end position="119"/>
    </location>
</feature>
<dbReference type="InterPro" id="IPR054708">
    <property type="entry name" value="MTPAP-like_central"/>
</dbReference>
<evidence type="ECO:0000313" key="14">
    <source>
        <dbReference type="EMBL" id="GMH00566.1"/>
    </source>
</evidence>
<gene>
    <name evidence="14" type="ORF">Nepgr_002405</name>
</gene>
<feature type="compositionally biased region" description="Pro residues" evidence="11">
    <location>
        <begin position="37"/>
        <end position="46"/>
    </location>
</feature>
<evidence type="ECO:0000313" key="15">
    <source>
        <dbReference type="Proteomes" id="UP001279734"/>
    </source>
</evidence>
<dbReference type="CDD" id="cd05402">
    <property type="entry name" value="NT_PAP_TUTase"/>
    <property type="match status" value="1"/>
</dbReference>
<feature type="region of interest" description="Disordered" evidence="11">
    <location>
        <begin position="211"/>
        <end position="274"/>
    </location>
</feature>
<dbReference type="FunFam" id="1.10.1410.10:FF:000018">
    <property type="entry name" value="Terminal uridylyltransferase cid1"/>
    <property type="match status" value="1"/>
</dbReference>
<dbReference type="GO" id="GO:0061157">
    <property type="term" value="P:mRNA destabilization"/>
    <property type="evidence" value="ECO:0007669"/>
    <property type="project" value="UniProtKB-ARBA"/>
</dbReference>
<proteinExistence type="inferred from homology"/>
<dbReference type="Gene3D" id="1.10.1410.10">
    <property type="match status" value="1"/>
</dbReference>
<feature type="region of interest" description="Disordered" evidence="11">
    <location>
        <begin position="341"/>
        <end position="381"/>
    </location>
</feature>
<dbReference type="GO" id="GO:0005737">
    <property type="term" value="C:cytoplasm"/>
    <property type="evidence" value="ECO:0007669"/>
    <property type="project" value="UniProtKB-SubCell"/>
</dbReference>
<dbReference type="GO" id="GO:0000956">
    <property type="term" value="P:nuclear-transcribed mRNA catabolic process"/>
    <property type="evidence" value="ECO:0007669"/>
    <property type="project" value="UniProtKB-ARBA"/>
</dbReference>
<keyword evidence="7" id="KW-0808">Transferase</keyword>
<comment type="cofactor">
    <cofactor evidence="1">
        <name>Mn(2+)</name>
        <dbReference type="ChEBI" id="CHEBI:29035"/>
    </cofactor>
</comment>
<dbReference type="EMBL" id="BSYO01000002">
    <property type="protein sequence ID" value="GMH00566.1"/>
    <property type="molecule type" value="Genomic_DNA"/>
</dbReference>
<keyword evidence="8" id="KW-0479">Metal-binding</keyword>
<comment type="catalytic activity">
    <reaction evidence="10">
        <text>RNA(n) + UTP = RNA(n)-3'-uridine ribonucleotide + diphosphate</text>
        <dbReference type="Rhea" id="RHEA:14785"/>
        <dbReference type="Rhea" id="RHEA-COMP:14527"/>
        <dbReference type="Rhea" id="RHEA-COMP:17348"/>
        <dbReference type="ChEBI" id="CHEBI:33019"/>
        <dbReference type="ChEBI" id="CHEBI:46398"/>
        <dbReference type="ChEBI" id="CHEBI:140395"/>
        <dbReference type="ChEBI" id="CHEBI:173116"/>
        <dbReference type="EC" id="2.7.7.52"/>
    </reaction>
</comment>
<evidence type="ECO:0000256" key="4">
    <source>
        <dbReference type="ARBA" id="ARBA00008593"/>
    </source>
</evidence>
<dbReference type="Pfam" id="PF03828">
    <property type="entry name" value="PAP_assoc"/>
    <property type="match status" value="1"/>
</dbReference>
<evidence type="ECO:0000256" key="6">
    <source>
        <dbReference type="ARBA" id="ARBA00022490"/>
    </source>
</evidence>
<evidence type="ECO:0000256" key="5">
    <source>
        <dbReference type="ARBA" id="ARBA00012472"/>
    </source>
</evidence>
<dbReference type="FunFam" id="3.30.460.10:FF:000067">
    <property type="entry name" value="Terminal uridylyltransferase cid1"/>
    <property type="match status" value="1"/>
</dbReference>
<dbReference type="Proteomes" id="UP001279734">
    <property type="component" value="Unassembled WGS sequence"/>
</dbReference>
<dbReference type="GO" id="GO:0050265">
    <property type="term" value="F:RNA uridylyltransferase activity"/>
    <property type="evidence" value="ECO:0007669"/>
    <property type="project" value="UniProtKB-EC"/>
</dbReference>
<reference evidence="14" key="1">
    <citation type="submission" date="2023-05" db="EMBL/GenBank/DDBJ databases">
        <title>Nepenthes gracilis genome sequencing.</title>
        <authorList>
            <person name="Fukushima K."/>
        </authorList>
    </citation>
    <scope>NUCLEOTIDE SEQUENCE</scope>
    <source>
        <strain evidence="14">SING2019-196</strain>
    </source>
</reference>
<evidence type="ECO:0000256" key="7">
    <source>
        <dbReference type="ARBA" id="ARBA00022679"/>
    </source>
</evidence>
<comment type="subcellular location">
    <subcellularLocation>
        <location evidence="3">Cytoplasm</location>
    </subcellularLocation>
</comment>
<keyword evidence="6" id="KW-0963">Cytoplasm</keyword>
<evidence type="ECO:0000256" key="10">
    <source>
        <dbReference type="ARBA" id="ARBA00049105"/>
    </source>
</evidence>
<comment type="cofactor">
    <cofactor evidence="2">
        <name>Mg(2+)</name>
        <dbReference type="ChEBI" id="CHEBI:18420"/>
    </cofactor>
</comment>
<feature type="domain" description="Poly(A) RNA polymerase mitochondrial-like central palm" evidence="13">
    <location>
        <begin position="418"/>
        <end position="545"/>
    </location>
</feature>
<feature type="domain" description="PAP-associated" evidence="12">
    <location>
        <begin position="634"/>
        <end position="692"/>
    </location>
</feature>
<protein>
    <recommendedName>
        <fullName evidence="5">RNA uridylyltransferase</fullName>
        <ecNumber evidence="5">2.7.7.52</ecNumber>
    </recommendedName>
</protein>
<evidence type="ECO:0000256" key="9">
    <source>
        <dbReference type="ARBA" id="ARBA00022842"/>
    </source>
</evidence>
<comment type="similarity">
    <text evidence="4">Belongs to the DNA polymerase type-B-like family.</text>
</comment>
<evidence type="ECO:0000259" key="13">
    <source>
        <dbReference type="Pfam" id="PF22600"/>
    </source>
</evidence>
<feature type="compositionally biased region" description="Polar residues" evidence="11">
    <location>
        <begin position="101"/>
        <end position="112"/>
    </location>
</feature>
<dbReference type="Pfam" id="PF22600">
    <property type="entry name" value="MTPAP-like_central"/>
    <property type="match status" value="1"/>
</dbReference>
<organism evidence="14 15">
    <name type="scientific">Nepenthes gracilis</name>
    <name type="common">Slender pitcher plant</name>
    <dbReference type="NCBI Taxonomy" id="150966"/>
    <lineage>
        <taxon>Eukaryota</taxon>
        <taxon>Viridiplantae</taxon>
        <taxon>Streptophyta</taxon>
        <taxon>Embryophyta</taxon>
        <taxon>Tracheophyta</taxon>
        <taxon>Spermatophyta</taxon>
        <taxon>Magnoliopsida</taxon>
        <taxon>eudicotyledons</taxon>
        <taxon>Gunneridae</taxon>
        <taxon>Pentapetalae</taxon>
        <taxon>Caryophyllales</taxon>
        <taxon>Nepenthaceae</taxon>
        <taxon>Nepenthes</taxon>
    </lineage>
</organism>
<dbReference type="GO" id="GO:0046872">
    <property type="term" value="F:metal ion binding"/>
    <property type="evidence" value="ECO:0007669"/>
    <property type="project" value="UniProtKB-KW"/>
</dbReference>
<dbReference type="GO" id="GO:0010628">
    <property type="term" value="P:positive regulation of gene expression"/>
    <property type="evidence" value="ECO:0007669"/>
    <property type="project" value="UniProtKB-ARBA"/>
</dbReference>
<evidence type="ECO:0000256" key="3">
    <source>
        <dbReference type="ARBA" id="ARBA00004496"/>
    </source>
</evidence>
<feature type="compositionally biased region" description="Basic and acidic residues" evidence="11">
    <location>
        <begin position="261"/>
        <end position="274"/>
    </location>
</feature>
<dbReference type="Gene3D" id="3.30.460.10">
    <property type="entry name" value="Beta Polymerase, domain 2"/>
    <property type="match status" value="1"/>
</dbReference>
<dbReference type="InterPro" id="IPR002058">
    <property type="entry name" value="PAP_assoc"/>
</dbReference>
<evidence type="ECO:0000256" key="1">
    <source>
        <dbReference type="ARBA" id="ARBA00001936"/>
    </source>
</evidence>
<evidence type="ECO:0000256" key="11">
    <source>
        <dbReference type="SAM" id="MobiDB-lite"/>
    </source>
</evidence>
<keyword evidence="9" id="KW-0460">Magnesium</keyword>
<evidence type="ECO:0000256" key="8">
    <source>
        <dbReference type="ARBA" id="ARBA00022723"/>
    </source>
</evidence>
<dbReference type="SUPFAM" id="SSF81301">
    <property type="entry name" value="Nucleotidyltransferase"/>
    <property type="match status" value="1"/>
</dbReference>
<evidence type="ECO:0000256" key="2">
    <source>
        <dbReference type="ARBA" id="ARBA00001946"/>
    </source>
</evidence>
<accession>A0AAD3P674</accession>
<dbReference type="AlphaFoldDB" id="A0AAD3P674"/>
<comment type="caution">
    <text evidence="14">The sequence shown here is derived from an EMBL/GenBank/DDBJ whole genome shotgun (WGS) entry which is preliminary data.</text>
</comment>
<feature type="compositionally biased region" description="Polar residues" evidence="11">
    <location>
        <begin position="239"/>
        <end position="260"/>
    </location>
</feature>
<sequence>MTGGCEEPSSPLPPQPPVNGGEFLLRLVQNRHQQSPTPAPPFPAPRPHNLSLDPAVAAVGPTIPTPMDSNLDHPSLPSQPPWRHALPHPNNSPSPPYTPNLFHNGSSHQPSPTLGGPHQQFNLYHHQYHQQDRSKLLFGNMPFHVPSEGLVSSNFLDDSIRSNDSSSKAKFTFVEERESGKNLSNRTDTGFSDPDLGIDLLRKLEIRGQIGVHGSPEMKRLSPPPGFPGKSMDRRKNIENNTGRETGTSSGLSRRGFSSNKNHDNDKRFSRGDNDTYRFIGSGEIGIAGQLKSAGSLTGSTIHPVSASDIEESSLHLQSVVVETVGRPRDWIRDDFQNSDHVSRRGANENGDLSDQLADSSVAEDESNKKNYGKIHRHRDKDFRSDARGQWLLPHRMRNFKRLMECRTDIERLNAPFLAIYESLIPPEEEKEKQKQLLTSLEKLVCKEWPDARLYIYGSCANSFGFSKSDIDVCIAIDQDINKSEVLLELADIFQSDNLQNVQALTRARVPIVKLKDPVTGISCDICINNVLAVVNTKLLRDYAQIDVRLRQLAFIVKHWAKSRAVNETYQGTLSSYAYVLMCIHFLQQRKPAILPCLQGMETTYAVTVEEVECTYFDQVEKLRDFGARNKETIAQLVWAFFNYWAYSHDYTNSVISVRTGSILSKQSKDWTRRIGNDRHLICIEDPFETSHDLGRVVDKYSIRVLREEFERAAEIMQRDPDPCTALFKPYVPS</sequence>
<dbReference type="PANTHER" id="PTHR12271:SF40">
    <property type="entry name" value="POLY(A) RNA POLYMERASE GLD2"/>
    <property type="match status" value="1"/>
</dbReference>
<dbReference type="EC" id="2.7.7.52" evidence="5"/>